<evidence type="ECO:0000313" key="3">
    <source>
        <dbReference type="Proteomes" id="UP000198736"/>
    </source>
</evidence>
<reference evidence="3" key="1">
    <citation type="submission" date="2015-10" db="EMBL/GenBank/DDBJ databases">
        <authorList>
            <person name="Luecker S."/>
            <person name="Luecker S."/>
        </authorList>
    </citation>
    <scope>NUCLEOTIDE SEQUENCE [LARGE SCALE GENOMIC DNA]</scope>
</reference>
<proteinExistence type="predicted"/>
<gene>
    <name evidence="2" type="ORF">COMA2_180034</name>
</gene>
<sequence>MPPSTAPSRRSIAEPRATESSPPSQYGEAVRPETHRSVPARSGLWKPWLSRGVPPAVDGRLRETASQVPTVDVYLIALTAARQPTYFTNHLIRRRSGSDGESHLPNTESQRIQPNEVHIPDVFIRFEDPHGPHSDETVATLPRRVRRIRSGKREERLSTTGLVRRP</sequence>
<feature type="region of interest" description="Disordered" evidence="1">
    <location>
        <begin position="1"/>
        <end position="44"/>
    </location>
</feature>
<dbReference type="EMBL" id="CZPZ01000010">
    <property type="protein sequence ID" value="CUS34684.1"/>
    <property type="molecule type" value="Genomic_DNA"/>
</dbReference>
<organism evidence="2 3">
    <name type="scientific">Candidatus Nitrospira nitrificans</name>
    <dbReference type="NCBI Taxonomy" id="1742973"/>
    <lineage>
        <taxon>Bacteria</taxon>
        <taxon>Pseudomonadati</taxon>
        <taxon>Nitrospirota</taxon>
        <taxon>Nitrospiria</taxon>
        <taxon>Nitrospirales</taxon>
        <taxon>Nitrospiraceae</taxon>
        <taxon>Nitrospira</taxon>
    </lineage>
</organism>
<protein>
    <submittedName>
        <fullName evidence="2">Uncharacterized protein</fullName>
    </submittedName>
</protein>
<keyword evidence="3" id="KW-1185">Reference proteome</keyword>
<accession>A0A0S4LA29</accession>
<name>A0A0S4LA29_9BACT</name>
<dbReference type="STRING" id="1742973.COMA2_180034"/>
<evidence type="ECO:0000313" key="2">
    <source>
        <dbReference type="EMBL" id="CUS34684.1"/>
    </source>
</evidence>
<dbReference type="AlphaFoldDB" id="A0A0S4LA29"/>
<evidence type="ECO:0000256" key="1">
    <source>
        <dbReference type="SAM" id="MobiDB-lite"/>
    </source>
</evidence>
<dbReference type="Proteomes" id="UP000198736">
    <property type="component" value="Unassembled WGS sequence"/>
</dbReference>